<reference evidence="1" key="1">
    <citation type="submission" date="2018-10" db="EMBL/GenBank/DDBJ databases">
        <title>Hidden diversity of soil giant viruses.</title>
        <authorList>
            <person name="Schulz F."/>
            <person name="Alteio L."/>
            <person name="Goudeau D."/>
            <person name="Ryan E.M."/>
            <person name="Malmstrom R.R."/>
            <person name="Blanchard J."/>
            <person name="Woyke T."/>
        </authorList>
    </citation>
    <scope>NUCLEOTIDE SEQUENCE</scope>
    <source>
        <strain evidence="1">TEV1</strain>
    </source>
</reference>
<name>A0A3G4ZQA7_9VIRU</name>
<protein>
    <submittedName>
        <fullName evidence="1">Uncharacterized protein</fullName>
    </submittedName>
</protein>
<dbReference type="EMBL" id="MK071982">
    <property type="protein sequence ID" value="AYV76171.1"/>
    <property type="molecule type" value="Genomic_DNA"/>
</dbReference>
<gene>
    <name evidence="1" type="ORF">Terrestrivirus4_219</name>
</gene>
<accession>A0A3G4ZQA7</accession>
<sequence>MENIKLLVVPATEKIDDKIMPQTIACNSLKEVEEKICSMTEKIRSLSLVYNVPDSDYVDDTVRYLTYSVQKKGFTTPSDEVRVKLTRVTNDHIKTIFV</sequence>
<evidence type="ECO:0000313" key="1">
    <source>
        <dbReference type="EMBL" id="AYV76171.1"/>
    </source>
</evidence>
<proteinExistence type="predicted"/>
<organism evidence="1">
    <name type="scientific">Terrestrivirus sp</name>
    <dbReference type="NCBI Taxonomy" id="2487775"/>
    <lineage>
        <taxon>Viruses</taxon>
        <taxon>Varidnaviria</taxon>
        <taxon>Bamfordvirae</taxon>
        <taxon>Nucleocytoviricota</taxon>
        <taxon>Megaviricetes</taxon>
        <taxon>Imitervirales</taxon>
        <taxon>Mimiviridae</taxon>
        <taxon>Klosneuvirinae</taxon>
    </lineage>
</organism>